<dbReference type="PANTHER" id="PTHR43094">
    <property type="entry name" value="AMINOTRANSFERASE"/>
    <property type="match status" value="1"/>
</dbReference>
<accession>A0ABQ0Q067</accession>
<sequence length="474" mass="51282">MSVTVSRTDASDTAPTGLDLPRTTEAILAADGHLVQSWADLNGLKKPGARTAIVAAKGTMVRDSDGNDLIDGIGGLWCVNVGHGRREIIDAIAQQLSTLDFYSTFYTFTHPAAAALAQKLATLAPGSLNRVHFSNSGSVANDGAVRILHHYYERLGRRTKKLVLSRHGAYHGSTYLSIAMTTPPYSKGWSKAEGIVHHLKKPHYWREGADMTEAEFLDALIEDMRTQIEHLGAENIACFIGEPIMGAGGVIVPPAGYHKRVQELCAHYDIKFVADEVVTAFGRLGHFFASEAVFDTQPDMITVAKGITSGYQPLAATLMTDEIHEVISGPDGVFTHGMTYAGHPAAAAAGLANIALMEAEHIPERVRVTGKLFENTLRSLGDIDIVGEVRGSHFMMGIEFVRDKASKALFPEALNIGMLVARKAQEKGLIARPLGHILILSPPLVLTEVEIARIGSILRDSILEVMRDLPSLNR</sequence>
<evidence type="ECO:0000256" key="2">
    <source>
        <dbReference type="ARBA" id="ARBA00008954"/>
    </source>
</evidence>
<dbReference type="PANTHER" id="PTHR43094:SF1">
    <property type="entry name" value="AMINOTRANSFERASE CLASS-III"/>
    <property type="match status" value="1"/>
</dbReference>
<comment type="cofactor">
    <cofactor evidence="1">
        <name>pyridoxal 5'-phosphate</name>
        <dbReference type="ChEBI" id="CHEBI:597326"/>
    </cofactor>
</comment>
<comment type="similarity">
    <text evidence="2 4">Belongs to the class-III pyridoxal-phosphate-dependent aminotransferase family.</text>
</comment>
<dbReference type="CDD" id="cd00610">
    <property type="entry name" value="OAT_like"/>
    <property type="match status" value="1"/>
</dbReference>
<dbReference type="InterPro" id="IPR015424">
    <property type="entry name" value="PyrdxlP-dep_Trfase"/>
</dbReference>
<evidence type="ECO:0000313" key="5">
    <source>
        <dbReference type="EMBL" id="GBQ85925.1"/>
    </source>
</evidence>
<organism evidence="5 6">
    <name type="scientific">Asaia krungthepensis NRIC 0535</name>
    <dbReference type="NCBI Taxonomy" id="1307925"/>
    <lineage>
        <taxon>Bacteria</taxon>
        <taxon>Pseudomonadati</taxon>
        <taxon>Pseudomonadota</taxon>
        <taxon>Alphaproteobacteria</taxon>
        <taxon>Acetobacterales</taxon>
        <taxon>Acetobacteraceae</taxon>
        <taxon>Asaia</taxon>
    </lineage>
</organism>
<dbReference type="InterPro" id="IPR049704">
    <property type="entry name" value="Aminotrans_3_PPA_site"/>
</dbReference>
<dbReference type="PROSITE" id="PS00600">
    <property type="entry name" value="AA_TRANSFER_CLASS_3"/>
    <property type="match status" value="1"/>
</dbReference>
<dbReference type="SUPFAM" id="SSF53383">
    <property type="entry name" value="PLP-dependent transferases"/>
    <property type="match status" value="1"/>
</dbReference>
<reference evidence="5" key="1">
    <citation type="submission" date="2013-04" db="EMBL/GenBank/DDBJ databases">
        <title>The genome sequencing project of 58 acetic acid bacteria.</title>
        <authorList>
            <person name="Okamoto-Kainuma A."/>
            <person name="Ishikawa M."/>
            <person name="Umino S."/>
            <person name="Koizumi Y."/>
            <person name="Shiwa Y."/>
            <person name="Yoshikawa H."/>
            <person name="Matsutani M."/>
            <person name="Matsushita K."/>
        </authorList>
    </citation>
    <scope>NUCLEOTIDE SEQUENCE</scope>
    <source>
        <strain evidence="5">NRIC 0535</strain>
    </source>
</reference>
<proteinExistence type="inferred from homology"/>
<dbReference type="InterPro" id="IPR015422">
    <property type="entry name" value="PyrdxlP-dep_Trfase_small"/>
</dbReference>
<name>A0ABQ0Q067_9PROT</name>
<keyword evidence="3 4" id="KW-0663">Pyridoxal phosphate</keyword>
<evidence type="ECO:0000256" key="3">
    <source>
        <dbReference type="ARBA" id="ARBA00022898"/>
    </source>
</evidence>
<keyword evidence="5" id="KW-0032">Aminotransferase</keyword>
<keyword evidence="6" id="KW-1185">Reference proteome</keyword>
<evidence type="ECO:0000256" key="1">
    <source>
        <dbReference type="ARBA" id="ARBA00001933"/>
    </source>
</evidence>
<dbReference type="InterPro" id="IPR005814">
    <property type="entry name" value="Aminotrans_3"/>
</dbReference>
<protein>
    <submittedName>
        <fullName evidence="5">Adenosylmethionine-8-amino-7-oxononanoate aminotransferase</fullName>
    </submittedName>
</protein>
<evidence type="ECO:0000313" key="6">
    <source>
        <dbReference type="Proteomes" id="UP001062776"/>
    </source>
</evidence>
<dbReference type="Gene3D" id="3.90.1150.10">
    <property type="entry name" value="Aspartate Aminotransferase, domain 1"/>
    <property type="match status" value="1"/>
</dbReference>
<evidence type="ECO:0000256" key="4">
    <source>
        <dbReference type="RuleBase" id="RU003560"/>
    </source>
</evidence>
<dbReference type="Gene3D" id="3.40.640.10">
    <property type="entry name" value="Type I PLP-dependent aspartate aminotransferase-like (Major domain)"/>
    <property type="match status" value="1"/>
</dbReference>
<comment type="caution">
    <text evidence="5">The sequence shown here is derived from an EMBL/GenBank/DDBJ whole genome shotgun (WGS) entry which is preliminary data.</text>
</comment>
<dbReference type="Pfam" id="PF00202">
    <property type="entry name" value="Aminotran_3"/>
    <property type="match status" value="1"/>
</dbReference>
<dbReference type="RefSeq" id="WP_264814679.1">
    <property type="nucleotide sequence ID" value="NZ_BAPV01000004.1"/>
</dbReference>
<dbReference type="GO" id="GO:0008483">
    <property type="term" value="F:transaminase activity"/>
    <property type="evidence" value="ECO:0007669"/>
    <property type="project" value="UniProtKB-KW"/>
</dbReference>
<gene>
    <name evidence="5" type="ORF">AA0535_0895</name>
</gene>
<dbReference type="Proteomes" id="UP001062776">
    <property type="component" value="Unassembled WGS sequence"/>
</dbReference>
<keyword evidence="5" id="KW-0808">Transferase</keyword>
<dbReference type="InterPro" id="IPR015421">
    <property type="entry name" value="PyrdxlP-dep_Trfase_major"/>
</dbReference>
<dbReference type="EMBL" id="BAPV01000004">
    <property type="protein sequence ID" value="GBQ85925.1"/>
    <property type="molecule type" value="Genomic_DNA"/>
</dbReference>